<evidence type="ECO:0000256" key="1">
    <source>
        <dbReference type="ARBA" id="ARBA00038184"/>
    </source>
</evidence>
<dbReference type="SUPFAM" id="SSF52266">
    <property type="entry name" value="SGNH hydrolase"/>
    <property type="match status" value="1"/>
</dbReference>
<evidence type="ECO:0000313" key="3">
    <source>
        <dbReference type="EMBL" id="KAK9905658.1"/>
    </source>
</evidence>
<name>A0ABR2YHL2_9CHLO</name>
<dbReference type="PANTHER" id="PTHR11852:SF0">
    <property type="entry name" value="PLATELET-ACTIVATING FACTOR ACETYLHYDROLASE IB SUBUNIT BETA HOMOLOG"/>
    <property type="match status" value="1"/>
</dbReference>
<sequence>MLMPDRKVPKKGHGHGGIPGWFKGVVEGNAQPAAVLESNRRMLRRQKQHHHSVEDEWLKVHRRYVEEMEAAESATGRGWDVLFYGDSIMEEWRGTFLGSAWGPFSDVKKVWAEFFASKPYKSLPLGIAGDKVEQLLWRLQNGELPATKHPKVVTVMIGTNDLVGNCSLTSAAETAAGIVEINSLLHAELPATHILNLAVLPKGEVWPNRCSDAILAVNAELKEYAKANPSFAHYADFGKGFLSDEPVGGHYDVKEALMPDSLHPSAVGMRIIASQLEPLIAGLVRQPVGDAVADADWATSR</sequence>
<proteinExistence type="inferred from homology"/>
<protein>
    <recommendedName>
        <fullName evidence="2">SGNH hydrolase-type esterase domain-containing protein</fullName>
    </recommendedName>
</protein>
<dbReference type="InterPro" id="IPR013830">
    <property type="entry name" value="SGNH_hydro"/>
</dbReference>
<evidence type="ECO:0000259" key="2">
    <source>
        <dbReference type="Pfam" id="PF13472"/>
    </source>
</evidence>
<gene>
    <name evidence="3" type="ORF">WJX75_004011</name>
</gene>
<dbReference type="Gene3D" id="3.40.50.1110">
    <property type="entry name" value="SGNH hydrolase"/>
    <property type="match status" value="1"/>
</dbReference>
<dbReference type="PANTHER" id="PTHR11852">
    <property type="entry name" value="PLATELET-ACTIVATING FACTOR ACETYLHYDROLASE"/>
    <property type="match status" value="1"/>
</dbReference>
<accession>A0ABR2YHL2</accession>
<comment type="caution">
    <text evidence="3">The sequence shown here is derived from an EMBL/GenBank/DDBJ whole genome shotgun (WGS) entry which is preliminary data.</text>
</comment>
<organism evidence="3 4">
    <name type="scientific">Coccomyxa subellipsoidea</name>
    <dbReference type="NCBI Taxonomy" id="248742"/>
    <lineage>
        <taxon>Eukaryota</taxon>
        <taxon>Viridiplantae</taxon>
        <taxon>Chlorophyta</taxon>
        <taxon>core chlorophytes</taxon>
        <taxon>Trebouxiophyceae</taxon>
        <taxon>Trebouxiophyceae incertae sedis</taxon>
        <taxon>Coccomyxaceae</taxon>
        <taxon>Coccomyxa</taxon>
    </lineage>
</organism>
<dbReference type="Pfam" id="PF13472">
    <property type="entry name" value="Lipase_GDSL_2"/>
    <property type="match status" value="1"/>
</dbReference>
<evidence type="ECO:0000313" key="4">
    <source>
        <dbReference type="Proteomes" id="UP001491310"/>
    </source>
</evidence>
<keyword evidence="4" id="KW-1185">Reference proteome</keyword>
<reference evidence="3 4" key="1">
    <citation type="journal article" date="2024" name="Nat. Commun.">
        <title>Phylogenomics reveals the evolutionary origins of lichenization in chlorophyte algae.</title>
        <authorList>
            <person name="Puginier C."/>
            <person name="Libourel C."/>
            <person name="Otte J."/>
            <person name="Skaloud P."/>
            <person name="Haon M."/>
            <person name="Grisel S."/>
            <person name="Petersen M."/>
            <person name="Berrin J.G."/>
            <person name="Delaux P.M."/>
            <person name="Dal Grande F."/>
            <person name="Keller J."/>
        </authorList>
    </citation>
    <scope>NUCLEOTIDE SEQUENCE [LARGE SCALE GENOMIC DNA]</scope>
    <source>
        <strain evidence="3 4">SAG 216-7</strain>
    </source>
</reference>
<dbReference type="EMBL" id="JALJOT010000011">
    <property type="protein sequence ID" value="KAK9905658.1"/>
    <property type="molecule type" value="Genomic_DNA"/>
</dbReference>
<dbReference type="InterPro" id="IPR036514">
    <property type="entry name" value="SGNH_hydro_sf"/>
</dbReference>
<comment type="similarity">
    <text evidence="1">Belongs to the 'GDSL' lipolytic enzyme family. Platelet-activating factor acetylhydrolase IB beta/gamma subunits subfamily.</text>
</comment>
<feature type="domain" description="SGNH hydrolase-type esterase" evidence="2">
    <location>
        <begin position="83"/>
        <end position="271"/>
    </location>
</feature>
<dbReference type="Proteomes" id="UP001491310">
    <property type="component" value="Unassembled WGS sequence"/>
</dbReference>